<dbReference type="EMBL" id="JAPWDO010000009">
    <property type="protein sequence ID" value="KAJ5457161.1"/>
    <property type="molecule type" value="Genomic_DNA"/>
</dbReference>
<organism evidence="2 3">
    <name type="scientific">Penicillium desertorum</name>
    <dbReference type="NCBI Taxonomy" id="1303715"/>
    <lineage>
        <taxon>Eukaryota</taxon>
        <taxon>Fungi</taxon>
        <taxon>Dikarya</taxon>
        <taxon>Ascomycota</taxon>
        <taxon>Pezizomycotina</taxon>
        <taxon>Eurotiomycetes</taxon>
        <taxon>Eurotiomycetidae</taxon>
        <taxon>Eurotiales</taxon>
        <taxon>Aspergillaceae</taxon>
        <taxon>Penicillium</taxon>
    </lineage>
</organism>
<sequence>MTPSFLKARQKPGHSRSCGERLSPAPSGPPHQTIYSNVESGALFRWSTAPATAGAELPAG</sequence>
<dbReference type="Proteomes" id="UP001147760">
    <property type="component" value="Unassembled WGS sequence"/>
</dbReference>
<proteinExistence type="predicted"/>
<reference evidence="2" key="1">
    <citation type="submission" date="2022-12" db="EMBL/GenBank/DDBJ databases">
        <authorList>
            <person name="Petersen C."/>
        </authorList>
    </citation>
    <scope>NUCLEOTIDE SEQUENCE</scope>
    <source>
        <strain evidence="2">IBT 17660</strain>
    </source>
</reference>
<gene>
    <name evidence="2" type="ORF">N7530_012435</name>
</gene>
<accession>A0A9W9WFI6</accession>
<comment type="caution">
    <text evidence="2">The sequence shown here is derived from an EMBL/GenBank/DDBJ whole genome shotgun (WGS) entry which is preliminary data.</text>
</comment>
<feature type="region of interest" description="Disordered" evidence="1">
    <location>
        <begin position="1"/>
        <end position="35"/>
    </location>
</feature>
<evidence type="ECO:0000256" key="1">
    <source>
        <dbReference type="SAM" id="MobiDB-lite"/>
    </source>
</evidence>
<keyword evidence="3" id="KW-1185">Reference proteome</keyword>
<dbReference type="AlphaFoldDB" id="A0A9W9WFI6"/>
<protein>
    <submittedName>
        <fullName evidence="2">Uncharacterized protein</fullName>
    </submittedName>
</protein>
<reference evidence="2" key="2">
    <citation type="journal article" date="2023" name="IMA Fungus">
        <title>Comparative genomic study of the Penicillium genus elucidates a diverse pangenome and 15 lateral gene transfer events.</title>
        <authorList>
            <person name="Petersen C."/>
            <person name="Sorensen T."/>
            <person name="Nielsen M.R."/>
            <person name="Sondergaard T.E."/>
            <person name="Sorensen J.L."/>
            <person name="Fitzpatrick D.A."/>
            <person name="Frisvad J.C."/>
            <person name="Nielsen K.L."/>
        </authorList>
    </citation>
    <scope>NUCLEOTIDE SEQUENCE</scope>
    <source>
        <strain evidence="2">IBT 17660</strain>
    </source>
</reference>
<dbReference type="OrthoDB" id="10270476at2759"/>
<name>A0A9W9WFI6_9EURO</name>
<evidence type="ECO:0000313" key="3">
    <source>
        <dbReference type="Proteomes" id="UP001147760"/>
    </source>
</evidence>
<evidence type="ECO:0000313" key="2">
    <source>
        <dbReference type="EMBL" id="KAJ5457161.1"/>
    </source>
</evidence>